<dbReference type="PANTHER" id="PTHR43483:SF3">
    <property type="entry name" value="MEMBRANE TRANSPORTER PROTEIN HI_0806-RELATED"/>
    <property type="match status" value="1"/>
</dbReference>
<dbReference type="Proteomes" id="UP000281094">
    <property type="component" value="Unassembled WGS sequence"/>
</dbReference>
<sequence length="273" mass="28257">MDLLTPEIIGFGVLTLISGVIAGFLAGLFGIGGGAILVPVFYQMLGIAGIADGVRMHVAVGTSLAIIVATSLRSFFSHRAYGQMNDALLKTFLIAVPLGALAASAVTASISGATLRAIFATIAILIAIRLLSGRLDFSLGNQLPGIAGRSVVGFLIGLLSALMGIGGGVLTNTFMTLYNRPMKEAVSTSAAVGVLIAVPGLFGYIWAGWGESGLPPFSLGFVNFLTVAIVVPVTLLMAPVGVSLAHRLPERSMRIGFGLFLLLVSARFFYSLV</sequence>
<comment type="similarity">
    <text evidence="5">Belongs to the 4-toluene sulfonate uptake permease (TSUP) (TC 2.A.102) family.</text>
</comment>
<feature type="transmembrane region" description="Helical" evidence="5">
    <location>
        <begin position="252"/>
        <end position="270"/>
    </location>
</feature>
<proteinExistence type="inferred from homology"/>
<dbReference type="EMBL" id="RCWN01000001">
    <property type="protein sequence ID" value="RLQ89484.1"/>
    <property type="molecule type" value="Genomic_DNA"/>
</dbReference>
<reference evidence="6 7" key="1">
    <citation type="submission" date="2018-10" db="EMBL/GenBank/DDBJ databases">
        <title>Notoacmeibacter sp. M2BS9Y-3-1, whole genome shotgun sequence.</title>
        <authorList>
            <person name="Tuo L."/>
        </authorList>
    </citation>
    <scope>NUCLEOTIDE SEQUENCE [LARGE SCALE GENOMIC DNA]</scope>
    <source>
        <strain evidence="6 7">M2BS9Y-3-1</strain>
    </source>
</reference>
<evidence type="ECO:0000313" key="6">
    <source>
        <dbReference type="EMBL" id="RLQ89484.1"/>
    </source>
</evidence>
<feature type="transmembrane region" description="Helical" evidence="5">
    <location>
        <begin position="190"/>
        <end position="209"/>
    </location>
</feature>
<evidence type="ECO:0000256" key="5">
    <source>
        <dbReference type="RuleBase" id="RU363041"/>
    </source>
</evidence>
<keyword evidence="5" id="KW-1003">Cell membrane</keyword>
<evidence type="ECO:0000313" key="7">
    <source>
        <dbReference type="Proteomes" id="UP000281094"/>
    </source>
</evidence>
<dbReference type="AlphaFoldDB" id="A0A3L7JG88"/>
<comment type="subcellular location">
    <subcellularLocation>
        <location evidence="5">Cell membrane</location>
        <topology evidence="5">Multi-pass membrane protein</topology>
    </subcellularLocation>
    <subcellularLocation>
        <location evidence="1">Membrane</location>
        <topology evidence="1">Multi-pass membrane protein</topology>
    </subcellularLocation>
</comment>
<feature type="transmembrane region" description="Helical" evidence="5">
    <location>
        <begin position="54"/>
        <end position="76"/>
    </location>
</feature>
<evidence type="ECO:0000256" key="3">
    <source>
        <dbReference type="ARBA" id="ARBA00022989"/>
    </source>
</evidence>
<keyword evidence="4 5" id="KW-0472">Membrane</keyword>
<evidence type="ECO:0000256" key="2">
    <source>
        <dbReference type="ARBA" id="ARBA00022692"/>
    </source>
</evidence>
<dbReference type="PANTHER" id="PTHR43483">
    <property type="entry name" value="MEMBRANE TRANSPORTER PROTEIN HI_0806-RELATED"/>
    <property type="match status" value="1"/>
</dbReference>
<feature type="transmembrane region" description="Helical" evidence="5">
    <location>
        <begin position="12"/>
        <end position="42"/>
    </location>
</feature>
<keyword evidence="7" id="KW-1185">Reference proteome</keyword>
<evidence type="ECO:0000256" key="4">
    <source>
        <dbReference type="ARBA" id="ARBA00023136"/>
    </source>
</evidence>
<dbReference type="Pfam" id="PF01925">
    <property type="entry name" value="TauE"/>
    <property type="match status" value="1"/>
</dbReference>
<feature type="transmembrane region" description="Helical" evidence="5">
    <location>
        <begin position="151"/>
        <end position="178"/>
    </location>
</feature>
<feature type="transmembrane region" description="Helical" evidence="5">
    <location>
        <begin position="221"/>
        <end position="245"/>
    </location>
</feature>
<protein>
    <recommendedName>
        <fullName evidence="5">Probable membrane transporter protein</fullName>
    </recommendedName>
</protein>
<keyword evidence="3 5" id="KW-1133">Transmembrane helix</keyword>
<dbReference type="GO" id="GO:0005886">
    <property type="term" value="C:plasma membrane"/>
    <property type="evidence" value="ECO:0007669"/>
    <property type="project" value="UniProtKB-SubCell"/>
</dbReference>
<feature type="transmembrane region" description="Helical" evidence="5">
    <location>
        <begin position="88"/>
        <end position="106"/>
    </location>
</feature>
<keyword evidence="2 5" id="KW-0812">Transmembrane</keyword>
<accession>A0A3L7JG88</accession>
<evidence type="ECO:0000256" key="1">
    <source>
        <dbReference type="ARBA" id="ARBA00004141"/>
    </source>
</evidence>
<feature type="transmembrane region" description="Helical" evidence="5">
    <location>
        <begin position="113"/>
        <end position="131"/>
    </location>
</feature>
<dbReference type="InterPro" id="IPR002781">
    <property type="entry name" value="TM_pro_TauE-like"/>
</dbReference>
<organism evidence="6 7">
    <name type="scientific">Notoacmeibacter ruber</name>
    <dbReference type="NCBI Taxonomy" id="2670375"/>
    <lineage>
        <taxon>Bacteria</taxon>
        <taxon>Pseudomonadati</taxon>
        <taxon>Pseudomonadota</taxon>
        <taxon>Alphaproteobacteria</taxon>
        <taxon>Hyphomicrobiales</taxon>
        <taxon>Notoacmeibacteraceae</taxon>
        <taxon>Notoacmeibacter</taxon>
    </lineage>
</organism>
<dbReference type="RefSeq" id="WP_121646445.1">
    <property type="nucleotide sequence ID" value="NZ_RCWN01000001.1"/>
</dbReference>
<name>A0A3L7JG88_9HYPH</name>
<gene>
    <name evidence="6" type="ORF">D8780_07720</name>
</gene>
<comment type="caution">
    <text evidence="6">The sequence shown here is derived from an EMBL/GenBank/DDBJ whole genome shotgun (WGS) entry which is preliminary data.</text>
</comment>